<dbReference type="Proteomes" id="UP001454036">
    <property type="component" value="Unassembled WGS sequence"/>
</dbReference>
<dbReference type="EMBL" id="BAABME010046880">
    <property type="protein sequence ID" value="GAA0147464.1"/>
    <property type="molecule type" value="Genomic_DNA"/>
</dbReference>
<sequence>MDTKRFDNSLQLILFHLETETFQIVPIPIPDSRLSWCPELARIDDSPVLIDRYPSRGGVEYTMDMWMVKDSYNRGIELSEATWIKHVVNLPGRRWCVDGGDYYFYAGILPTGEMILAQMLDLFVYCYPVPFDVYCYDHIKKKSSLLITIDDANPSCASLYDLADSLTMDACYFEENIIPLSSWRPTVSGGDHSCQ</sequence>
<reference evidence="1 2" key="1">
    <citation type="submission" date="2024-01" db="EMBL/GenBank/DDBJ databases">
        <title>The complete chloroplast genome sequence of Lithospermum erythrorhizon: insights into the phylogenetic relationship among Boraginaceae species and the maternal lineages of purple gromwells.</title>
        <authorList>
            <person name="Okada T."/>
            <person name="Watanabe K."/>
        </authorList>
    </citation>
    <scope>NUCLEOTIDE SEQUENCE [LARGE SCALE GENOMIC DNA]</scope>
</reference>
<keyword evidence="2" id="KW-1185">Reference proteome</keyword>
<organism evidence="1 2">
    <name type="scientific">Lithospermum erythrorhizon</name>
    <name type="common">Purple gromwell</name>
    <name type="synonym">Lithospermum officinale var. erythrorhizon</name>
    <dbReference type="NCBI Taxonomy" id="34254"/>
    <lineage>
        <taxon>Eukaryota</taxon>
        <taxon>Viridiplantae</taxon>
        <taxon>Streptophyta</taxon>
        <taxon>Embryophyta</taxon>
        <taxon>Tracheophyta</taxon>
        <taxon>Spermatophyta</taxon>
        <taxon>Magnoliopsida</taxon>
        <taxon>eudicotyledons</taxon>
        <taxon>Gunneridae</taxon>
        <taxon>Pentapetalae</taxon>
        <taxon>asterids</taxon>
        <taxon>lamiids</taxon>
        <taxon>Boraginales</taxon>
        <taxon>Boraginaceae</taxon>
        <taxon>Boraginoideae</taxon>
        <taxon>Lithospermeae</taxon>
        <taxon>Lithospermum</taxon>
    </lineage>
</organism>
<comment type="caution">
    <text evidence="1">The sequence shown here is derived from an EMBL/GenBank/DDBJ whole genome shotgun (WGS) entry which is preliminary data.</text>
</comment>
<name>A0AAV3P714_LITER</name>
<protein>
    <submittedName>
        <fullName evidence="1">Uncharacterized protein</fullName>
    </submittedName>
</protein>
<accession>A0AAV3P714</accession>
<dbReference type="AlphaFoldDB" id="A0AAV3P714"/>
<evidence type="ECO:0000313" key="2">
    <source>
        <dbReference type="Proteomes" id="UP001454036"/>
    </source>
</evidence>
<proteinExistence type="predicted"/>
<gene>
    <name evidence="1" type="ORF">LIER_44081</name>
</gene>
<evidence type="ECO:0000313" key="1">
    <source>
        <dbReference type="EMBL" id="GAA0147464.1"/>
    </source>
</evidence>